<proteinExistence type="predicted"/>
<dbReference type="InterPro" id="IPR011042">
    <property type="entry name" value="6-blade_b-propeller_TolB-like"/>
</dbReference>
<accession>A0A8B8BYE8</accession>
<keyword evidence="3" id="KW-1185">Reference proteome</keyword>
<dbReference type="PANTHER" id="PTHR24104:SF25">
    <property type="entry name" value="PROTEIN LIN-41"/>
    <property type="match status" value="1"/>
</dbReference>
<keyword evidence="1" id="KW-0863">Zinc-finger</keyword>
<gene>
    <name evidence="4" type="primary">LOC111114423</name>
</gene>
<dbReference type="GO" id="GO:0043161">
    <property type="term" value="P:proteasome-mediated ubiquitin-dependent protein catabolic process"/>
    <property type="evidence" value="ECO:0007669"/>
    <property type="project" value="TreeGrafter"/>
</dbReference>
<evidence type="ECO:0000256" key="1">
    <source>
        <dbReference type="PROSITE-ProRule" id="PRU00024"/>
    </source>
</evidence>
<dbReference type="CDD" id="cd05819">
    <property type="entry name" value="NHL"/>
    <property type="match status" value="1"/>
</dbReference>
<dbReference type="GO" id="GO:0008270">
    <property type="term" value="F:zinc ion binding"/>
    <property type="evidence" value="ECO:0007669"/>
    <property type="project" value="UniProtKB-KW"/>
</dbReference>
<organism evidence="3 4">
    <name type="scientific">Crassostrea virginica</name>
    <name type="common">Eastern oyster</name>
    <dbReference type="NCBI Taxonomy" id="6565"/>
    <lineage>
        <taxon>Eukaryota</taxon>
        <taxon>Metazoa</taxon>
        <taxon>Spiralia</taxon>
        <taxon>Lophotrochozoa</taxon>
        <taxon>Mollusca</taxon>
        <taxon>Bivalvia</taxon>
        <taxon>Autobranchia</taxon>
        <taxon>Pteriomorphia</taxon>
        <taxon>Ostreida</taxon>
        <taxon>Ostreoidea</taxon>
        <taxon>Ostreidae</taxon>
        <taxon>Crassostrea</taxon>
    </lineage>
</organism>
<keyword evidence="1" id="KW-0479">Metal-binding</keyword>
<dbReference type="Gene3D" id="2.120.10.30">
    <property type="entry name" value="TolB, C-terminal domain"/>
    <property type="match status" value="3"/>
</dbReference>
<dbReference type="CDD" id="cd19756">
    <property type="entry name" value="Bbox2"/>
    <property type="match status" value="1"/>
</dbReference>
<keyword evidence="1" id="KW-0862">Zinc</keyword>
<dbReference type="SUPFAM" id="SSF101898">
    <property type="entry name" value="NHL repeat"/>
    <property type="match status" value="2"/>
</dbReference>
<dbReference type="GO" id="GO:0000209">
    <property type="term" value="P:protein polyubiquitination"/>
    <property type="evidence" value="ECO:0007669"/>
    <property type="project" value="TreeGrafter"/>
</dbReference>
<dbReference type="InterPro" id="IPR000315">
    <property type="entry name" value="Znf_B-box"/>
</dbReference>
<sequence length="1096" mass="123058">MQNCKETKVVRYSGFEEKQFIHWDDEGQPLFSSASYICENRNLDICVADHIARAVIVTSAAGSFRFRYSGHSSSIDRAFTPRGITTDSQKRIITADSYNELIHITDTEDSLNAFEAMNSQYKAQDVIRCDLCDTGIPHMYCDICHINLCKPCVMEHLSDESKDHKLVSFNKRGSTINCPKCQRHSNKICELHCKQCNVPICALCVSSGDHEQHKKIDVLEHLKNRKDIIEKDLKELKESIFPKLQEAASKIPIQRSGVSKHSEELTAALKKQAETLHAEIDFIVKDMQSEIHDMDSQHLAAIDQQEKATNQSINEISQVILDLQNLLESNDILLVSEYTSRNSEFKNLPAPFNVILPTFIPQEINREQIYQQFGILSKQAITYPTGQLFEALAIATGERMGLTRTSGVMHIPIIDEPQVLTEINTEFGGWFDRFQSVSSLSDEEIWTSGNDKIMKLFNLQGELIKSIQTESGNKVMDIAVTRGGDLVYTDYKDKSINIVTDEQIQQLVKLQGWKPYGICCSSFDDLLVIMDSDDKEETRVVRYSGAMDKQCIQCDEQGQPLFPSVTSFDYRYLAENRNLDICVADNSNGAIVVVNALGELRFRYTGPPSTKETFHPRGIATDSQGRILTADSDSSLIHIVDQDGYFFCIVGNCGLQRPWGLCVDSNDNLIVAEYKTEAASKILIQRSGVRKSSLELTAALKKQAETLHAEIDFIVKDMQSELHDMDAQHYAAIAKQKEDINKKQIHKQFGILLKQAIIYPTGQAVEALAIATAEQVGSTKTSGAMSIPIINEPQFLTEINTEFGGWFDRLHSVLSLSDEEIWTSGNDKIMKLFNLQGELMKSVQTESGNKVMDIAVTRGGDLVYTDYKDKSINIVTDEQIQQLVKLQGWKPYGICCSSFDDLLVIMDSDDRKETKIVRYSGARDKQCIQCDDQGQPLFPSITSFDYRYLAENRNLDICVADNSNGAVVVVNALGKLRFRYTGPPSTKEAFHPRGIATDNQSRILTADSDSSLIHIVDQAGHFLCFVGNCGLQRPWGLCVDSKNNLIVAEYKTVPRCDIYTPYTGPLLKTRQQVQVLRVIGDDHFKQVSHVTVGVTR</sequence>
<dbReference type="GeneID" id="111114423"/>
<evidence type="ECO:0000313" key="4">
    <source>
        <dbReference type="RefSeq" id="XP_022308422.1"/>
    </source>
</evidence>
<dbReference type="PANTHER" id="PTHR24104">
    <property type="entry name" value="E3 UBIQUITIN-PROTEIN LIGASE NHLRC1-RELATED"/>
    <property type="match status" value="1"/>
</dbReference>
<feature type="domain" description="B box-type" evidence="2">
    <location>
        <begin position="181"/>
        <end position="218"/>
    </location>
</feature>
<dbReference type="AlphaFoldDB" id="A0A8B8BYE8"/>
<dbReference type="KEGG" id="cvn:111114423"/>
<dbReference type="SUPFAM" id="SSF57845">
    <property type="entry name" value="B-box zinc-binding domain"/>
    <property type="match status" value="1"/>
</dbReference>
<feature type="domain" description="B box-type" evidence="2">
    <location>
        <begin position="124"/>
        <end position="169"/>
    </location>
</feature>
<evidence type="ECO:0000313" key="3">
    <source>
        <dbReference type="Proteomes" id="UP000694844"/>
    </source>
</evidence>
<evidence type="ECO:0000259" key="2">
    <source>
        <dbReference type="PROSITE" id="PS50119"/>
    </source>
</evidence>
<dbReference type="InterPro" id="IPR050952">
    <property type="entry name" value="TRIM-NHL_E3_ligases"/>
</dbReference>
<dbReference type="Proteomes" id="UP000694844">
    <property type="component" value="Chromosome 9"/>
</dbReference>
<reference evidence="4" key="1">
    <citation type="submission" date="2025-08" db="UniProtKB">
        <authorList>
            <consortium name="RefSeq"/>
        </authorList>
    </citation>
    <scope>IDENTIFICATION</scope>
    <source>
        <tissue evidence="4">Whole sample</tissue>
    </source>
</reference>
<dbReference type="OrthoDB" id="10006525at2759"/>
<dbReference type="SMART" id="SM00336">
    <property type="entry name" value="BBOX"/>
    <property type="match status" value="2"/>
</dbReference>
<protein>
    <submittedName>
        <fullName evidence="4">Uncharacterized protein LOC111114423</fullName>
    </submittedName>
</protein>
<dbReference type="PROSITE" id="PS50119">
    <property type="entry name" value="ZF_BBOX"/>
    <property type="match status" value="2"/>
</dbReference>
<dbReference type="Gene3D" id="3.30.160.60">
    <property type="entry name" value="Classic Zinc Finger"/>
    <property type="match status" value="1"/>
</dbReference>
<dbReference type="GO" id="GO:0061630">
    <property type="term" value="F:ubiquitin protein ligase activity"/>
    <property type="evidence" value="ECO:0007669"/>
    <property type="project" value="TreeGrafter"/>
</dbReference>
<dbReference type="RefSeq" id="XP_022308422.1">
    <property type="nucleotide sequence ID" value="XM_022452714.1"/>
</dbReference>
<name>A0A8B8BYE8_CRAVI</name>